<evidence type="ECO:0000313" key="2">
    <source>
        <dbReference type="Proteomes" id="UP001302806"/>
    </source>
</evidence>
<name>A0ABY9XW17_9FLAO</name>
<dbReference type="Proteomes" id="UP001302806">
    <property type="component" value="Chromosome"/>
</dbReference>
<protein>
    <submittedName>
        <fullName evidence="1">Uncharacterized protein</fullName>
    </submittedName>
</protein>
<dbReference type="EMBL" id="CP134537">
    <property type="protein sequence ID" value="WNH10065.1"/>
    <property type="molecule type" value="Genomic_DNA"/>
</dbReference>
<accession>A0ABY9XW17</accession>
<organism evidence="1 2">
    <name type="scientific">Thalassobellus suaedae</name>
    <dbReference type="NCBI Taxonomy" id="3074124"/>
    <lineage>
        <taxon>Bacteria</taxon>
        <taxon>Pseudomonadati</taxon>
        <taxon>Bacteroidota</taxon>
        <taxon>Flavobacteriia</taxon>
        <taxon>Flavobacteriales</taxon>
        <taxon>Flavobacteriaceae</taxon>
        <taxon>Thalassobellus</taxon>
    </lineage>
</organism>
<evidence type="ECO:0000313" key="1">
    <source>
        <dbReference type="EMBL" id="WNH10065.1"/>
    </source>
</evidence>
<dbReference type="RefSeq" id="WP_415866414.1">
    <property type="nucleotide sequence ID" value="NZ_CP134537.1"/>
</dbReference>
<proteinExistence type="predicted"/>
<gene>
    <name evidence="1" type="ORF">RHP51_05030</name>
</gene>
<reference evidence="1 2" key="1">
    <citation type="submission" date="2023-09" db="EMBL/GenBank/DDBJ databases">
        <title>Thalassobella suaedae gen. nov., sp. nov., a marine bacterium of the family Flavobacteriaceae isolated from a halophyte Suaeda japonica.</title>
        <authorList>
            <person name="Lee S.Y."/>
            <person name="Hwang C.Y."/>
        </authorList>
    </citation>
    <scope>NUCLEOTIDE SEQUENCE [LARGE SCALE GENOMIC DNA]</scope>
    <source>
        <strain evidence="1 2">HL-DH14</strain>
    </source>
</reference>
<sequence length="52" mass="5672">MAMTTDQKELIEKLASKGIPDGDIAESLGLTTGAVGNITTKYWVKKMDEKDE</sequence>